<name>A0A9W7B766_9STRA</name>
<proteinExistence type="predicted"/>
<evidence type="ECO:0000313" key="1">
    <source>
        <dbReference type="EMBL" id="GMH81623.1"/>
    </source>
</evidence>
<gene>
    <name evidence="1" type="ORF">TL16_g08992</name>
</gene>
<evidence type="ECO:0000313" key="2">
    <source>
        <dbReference type="Proteomes" id="UP001162640"/>
    </source>
</evidence>
<organism evidence="1 2">
    <name type="scientific">Triparma laevis f. inornata</name>
    <dbReference type="NCBI Taxonomy" id="1714386"/>
    <lineage>
        <taxon>Eukaryota</taxon>
        <taxon>Sar</taxon>
        <taxon>Stramenopiles</taxon>
        <taxon>Ochrophyta</taxon>
        <taxon>Bolidophyceae</taxon>
        <taxon>Parmales</taxon>
        <taxon>Triparmaceae</taxon>
        <taxon>Triparma</taxon>
    </lineage>
</organism>
<comment type="caution">
    <text evidence="1">The sequence shown here is derived from an EMBL/GenBank/DDBJ whole genome shotgun (WGS) entry which is preliminary data.</text>
</comment>
<sequence length="120" mass="13227">MALLSSLLNSNSFVAFRSSSLCVRARSGEERSFNEDYNDLLCAYEDSIGVSFLEYSGGIHGGDGSTLPYMVEVQVNEDRGSVVDNGVEVGMGEGSRHWVRREAVEGMVRRGEIEQRDVEV</sequence>
<protein>
    <submittedName>
        <fullName evidence="1">Uncharacterized protein</fullName>
    </submittedName>
</protein>
<dbReference type="Proteomes" id="UP001162640">
    <property type="component" value="Unassembled WGS sequence"/>
</dbReference>
<dbReference type="AlphaFoldDB" id="A0A9W7B766"/>
<dbReference type="EMBL" id="BLQM01000302">
    <property type="protein sequence ID" value="GMH81623.1"/>
    <property type="molecule type" value="Genomic_DNA"/>
</dbReference>
<accession>A0A9W7B766</accession>
<reference evidence="2" key="1">
    <citation type="journal article" date="2023" name="Commun. Biol.">
        <title>Genome analysis of Parmales, the sister group of diatoms, reveals the evolutionary specialization of diatoms from phago-mixotrophs to photoautotrophs.</title>
        <authorList>
            <person name="Ban H."/>
            <person name="Sato S."/>
            <person name="Yoshikawa S."/>
            <person name="Yamada K."/>
            <person name="Nakamura Y."/>
            <person name="Ichinomiya M."/>
            <person name="Sato N."/>
            <person name="Blanc-Mathieu R."/>
            <person name="Endo H."/>
            <person name="Kuwata A."/>
            <person name="Ogata H."/>
        </authorList>
    </citation>
    <scope>NUCLEOTIDE SEQUENCE [LARGE SCALE GENOMIC DNA]</scope>
</reference>